<dbReference type="PANTHER" id="PTHR43448">
    <property type="entry name" value="PROTOHEME IX FARNESYLTRANSFERASE, MITOCHONDRIAL"/>
    <property type="match status" value="1"/>
</dbReference>
<keyword evidence="3 9" id="KW-0812">Transmembrane</keyword>
<evidence type="ECO:0000256" key="9">
    <source>
        <dbReference type="SAM" id="Phobius"/>
    </source>
</evidence>
<evidence type="ECO:0000256" key="3">
    <source>
        <dbReference type="ARBA" id="ARBA00022692"/>
    </source>
</evidence>
<feature type="transmembrane region" description="Helical" evidence="9">
    <location>
        <begin position="316"/>
        <end position="338"/>
    </location>
</feature>
<dbReference type="Proteomes" id="UP001085076">
    <property type="component" value="Miscellaneous, Linkage group lg05"/>
</dbReference>
<feature type="transmembrane region" description="Helical" evidence="9">
    <location>
        <begin position="193"/>
        <end position="213"/>
    </location>
</feature>
<accession>A0A9D5HBS8</accession>
<keyword evidence="4 9" id="KW-1133">Transmembrane helix</keyword>
<evidence type="ECO:0000256" key="6">
    <source>
        <dbReference type="ARBA" id="ARBA00023136"/>
    </source>
</evidence>
<dbReference type="HAMAP" id="MF_00154">
    <property type="entry name" value="CyoE_CtaB"/>
    <property type="match status" value="1"/>
</dbReference>
<evidence type="ECO:0000256" key="2">
    <source>
        <dbReference type="ARBA" id="ARBA00022679"/>
    </source>
</evidence>
<name>A0A9D5HBS8_9LILI</name>
<dbReference type="EMBL" id="JAGGNH010000005">
    <property type="protein sequence ID" value="KAJ0970831.1"/>
    <property type="molecule type" value="Genomic_DNA"/>
</dbReference>
<reference evidence="10" key="2">
    <citation type="journal article" date="2022" name="Hortic Res">
        <title>The genome of Dioscorea zingiberensis sheds light on the biosynthesis, origin and evolution of the medicinally important diosgenin saponins.</title>
        <authorList>
            <person name="Li Y."/>
            <person name="Tan C."/>
            <person name="Li Z."/>
            <person name="Guo J."/>
            <person name="Li S."/>
            <person name="Chen X."/>
            <person name="Wang C."/>
            <person name="Dai X."/>
            <person name="Yang H."/>
            <person name="Song W."/>
            <person name="Hou L."/>
            <person name="Xu J."/>
            <person name="Tong Z."/>
            <person name="Xu A."/>
            <person name="Yuan X."/>
            <person name="Wang W."/>
            <person name="Yang Q."/>
            <person name="Chen L."/>
            <person name="Sun Z."/>
            <person name="Wang K."/>
            <person name="Pan B."/>
            <person name="Chen J."/>
            <person name="Bao Y."/>
            <person name="Liu F."/>
            <person name="Qi X."/>
            <person name="Gang D.R."/>
            <person name="Wen J."/>
            <person name="Li J."/>
        </authorList>
    </citation>
    <scope>NUCLEOTIDE SEQUENCE</scope>
    <source>
        <strain evidence="10">Dzin_1.0</strain>
    </source>
</reference>
<feature type="compositionally biased region" description="Polar residues" evidence="8">
    <location>
        <begin position="414"/>
        <end position="432"/>
    </location>
</feature>
<keyword evidence="11" id="KW-1185">Reference proteome</keyword>
<dbReference type="AlphaFoldDB" id="A0A9D5HBS8"/>
<dbReference type="NCBIfam" id="TIGR01473">
    <property type="entry name" value="cyoE_ctaB"/>
    <property type="match status" value="1"/>
</dbReference>
<protein>
    <recommendedName>
        <fullName evidence="7">Heme O synthase</fullName>
    </recommendedName>
</protein>
<keyword evidence="2" id="KW-0808">Transferase</keyword>
<keyword evidence="6 9" id="KW-0472">Membrane</keyword>
<dbReference type="InterPro" id="IPR044878">
    <property type="entry name" value="UbiA_sf"/>
</dbReference>
<dbReference type="Pfam" id="PF01040">
    <property type="entry name" value="UbiA"/>
    <property type="match status" value="1"/>
</dbReference>
<proteinExistence type="inferred from homology"/>
<evidence type="ECO:0000256" key="4">
    <source>
        <dbReference type="ARBA" id="ARBA00022989"/>
    </source>
</evidence>
<dbReference type="OrthoDB" id="5211at2759"/>
<sequence length="464" mass="51010">MWRSAAGRRLSSEFLSPRFPNHSSIISFTPHPFPWIPRFTVDASIGRSSVGDLFPLRLLSSLDSPNLRSGRQFLGFSEAGRPCAASPVEVSAAIGSLESISRKYRDFSEALLYYGRCYWELSKARLSMLVVATSGSGFVLGSGNVIDFTGLCCTCAGTMMVAASANSLNQVFEIQNDTKMKRTRLRPLPSGRISVQHAAIWASSVGIAGTALLALKTNYLAASLAASNLVLYAFVYTPLKQIHPINTWVGAVVGAIPPLLGWAATSGEISLNSIILPAALYFWQIPHFMALAYLCRSDYIAGGFRMFSFADASGKRTALVSFRNCLYLIPLGFLAYDWGMTSEWFTLESSLLTLAMSVAALFFVRERTTKNARRMFHFSLLYLPVFMSGLLLHRLPNESQEDLSLPNSNLISEPPHSQVQAQQNKSYNNLQDKQVRESPLPPVAYASIAPFPFLPAPLYVSPDQ</sequence>
<feature type="transmembrane region" description="Helical" evidence="9">
    <location>
        <begin position="344"/>
        <end position="364"/>
    </location>
</feature>
<feature type="transmembrane region" description="Helical" evidence="9">
    <location>
        <begin position="219"/>
        <end position="236"/>
    </location>
</feature>
<reference evidence="10" key="1">
    <citation type="submission" date="2021-03" db="EMBL/GenBank/DDBJ databases">
        <authorList>
            <person name="Li Z."/>
            <person name="Yang C."/>
        </authorList>
    </citation>
    <scope>NUCLEOTIDE SEQUENCE</scope>
    <source>
        <strain evidence="10">Dzin_1.0</strain>
        <tissue evidence="10">Leaf</tissue>
    </source>
</reference>
<dbReference type="InterPro" id="IPR000537">
    <property type="entry name" value="UbiA_prenyltransferase"/>
</dbReference>
<comment type="caution">
    <text evidence="10">The sequence shown here is derived from an EMBL/GenBank/DDBJ whole genome shotgun (WGS) entry which is preliminary data.</text>
</comment>
<evidence type="ECO:0000256" key="8">
    <source>
        <dbReference type="SAM" id="MobiDB-lite"/>
    </source>
</evidence>
<dbReference type="GO" id="GO:0006784">
    <property type="term" value="P:heme A biosynthetic process"/>
    <property type="evidence" value="ECO:0007669"/>
    <property type="project" value="TreeGrafter"/>
</dbReference>
<feature type="transmembrane region" description="Helical" evidence="9">
    <location>
        <begin position="271"/>
        <end position="295"/>
    </location>
</feature>
<dbReference type="PANTHER" id="PTHR43448:SF2">
    <property type="entry name" value="PROTOHEME IX FARNESYLTRANSFERASE, MITOCHONDRIAL"/>
    <property type="match status" value="1"/>
</dbReference>
<evidence type="ECO:0000256" key="1">
    <source>
        <dbReference type="ARBA" id="ARBA00004141"/>
    </source>
</evidence>
<dbReference type="Gene3D" id="1.10.357.140">
    <property type="entry name" value="UbiA prenyltransferase"/>
    <property type="match status" value="1"/>
</dbReference>
<gene>
    <name evidence="10" type="ORF">J5N97_018790</name>
</gene>
<evidence type="ECO:0000313" key="11">
    <source>
        <dbReference type="Proteomes" id="UP001085076"/>
    </source>
</evidence>
<organism evidence="10 11">
    <name type="scientific">Dioscorea zingiberensis</name>
    <dbReference type="NCBI Taxonomy" id="325984"/>
    <lineage>
        <taxon>Eukaryota</taxon>
        <taxon>Viridiplantae</taxon>
        <taxon>Streptophyta</taxon>
        <taxon>Embryophyta</taxon>
        <taxon>Tracheophyta</taxon>
        <taxon>Spermatophyta</taxon>
        <taxon>Magnoliopsida</taxon>
        <taxon>Liliopsida</taxon>
        <taxon>Dioscoreales</taxon>
        <taxon>Dioscoreaceae</taxon>
        <taxon>Dioscorea</taxon>
    </lineage>
</organism>
<comment type="subcellular location">
    <subcellularLocation>
        <location evidence="1">Membrane</location>
        <topology evidence="1">Multi-pass membrane protein</topology>
    </subcellularLocation>
</comment>
<evidence type="ECO:0000256" key="5">
    <source>
        <dbReference type="ARBA" id="ARBA00023133"/>
    </source>
</evidence>
<dbReference type="GO" id="GO:0005739">
    <property type="term" value="C:mitochondrion"/>
    <property type="evidence" value="ECO:0007669"/>
    <property type="project" value="TreeGrafter"/>
</dbReference>
<evidence type="ECO:0000313" key="10">
    <source>
        <dbReference type="EMBL" id="KAJ0970831.1"/>
    </source>
</evidence>
<feature type="transmembrane region" description="Helical" evidence="9">
    <location>
        <begin position="376"/>
        <end position="395"/>
    </location>
</feature>
<dbReference type="InterPro" id="IPR006369">
    <property type="entry name" value="Protohaem_IX_farnesylTrfase"/>
</dbReference>
<dbReference type="FunFam" id="1.10.357.140:FF:000006">
    <property type="entry name" value="Protoheme IX farnesyltransferase, mitochondrial"/>
    <property type="match status" value="1"/>
</dbReference>
<feature type="transmembrane region" description="Helical" evidence="9">
    <location>
        <begin position="248"/>
        <end position="265"/>
    </location>
</feature>
<dbReference type="CDD" id="cd13957">
    <property type="entry name" value="PT_UbiA_Cox10"/>
    <property type="match status" value="1"/>
</dbReference>
<evidence type="ECO:0000256" key="7">
    <source>
        <dbReference type="ARBA" id="ARBA00030253"/>
    </source>
</evidence>
<dbReference type="GO" id="GO:0016020">
    <property type="term" value="C:membrane"/>
    <property type="evidence" value="ECO:0007669"/>
    <property type="project" value="UniProtKB-SubCell"/>
</dbReference>
<dbReference type="GO" id="GO:0008495">
    <property type="term" value="F:protoheme IX farnesyltransferase activity"/>
    <property type="evidence" value="ECO:0007669"/>
    <property type="project" value="InterPro"/>
</dbReference>
<keyword evidence="5" id="KW-0350">Heme biosynthesis</keyword>
<feature type="region of interest" description="Disordered" evidence="8">
    <location>
        <begin position="414"/>
        <end position="434"/>
    </location>
</feature>